<dbReference type="Pfam" id="PF13786">
    <property type="entry name" value="DUF4179"/>
    <property type="match status" value="1"/>
</dbReference>
<sequence>MNDSRLSKNKILTKEEIEKLTFTEKDKKAVFSKIHNKIDTRKFTLKTKTAFILTPLLITAFTLIVMLQSPMKQQVLAAFPFLETFFSEHGDEGQKEAAKTNEVQHVNQTADDKGVKIEFKEIFYDGARISAIYSIQAHSGRYKGQDLDFFVFNMNVNGKALNEYGFEGGKTVEVDNNQYVKVQNIAIDQPLPEKFTLDLSIQELIPTEAPGSQTLKGNWNFSFSVERAGESYLYTPNITKRADFGELKVRNIIFAPSGLELNFERKQKTELISETGMLDYRVFDDNGKEIKQINSAGESFRYKSGIGTGVSSSLHIPVKEIPESITIKPLAFNFNIEHAPHTISITEKLPIFLPQGENGGILIKKIEKKQKETWVYFDVKGEFVEIRKNLFFMHKIKENNQADSIEKQDFKTNNNRKNQLIKFNVPYSEDLVFGSFNSVPEWIEEWEMKIPINKDELKKMNDK</sequence>
<dbReference type="EMBL" id="MBRJ01000008">
    <property type="protein sequence ID" value="OHX49901.1"/>
    <property type="molecule type" value="Genomic_DNA"/>
</dbReference>
<feature type="domain" description="DUF5643" evidence="3">
    <location>
        <begin position="234"/>
        <end position="344"/>
    </location>
</feature>
<keyword evidence="5" id="KW-1185">Reference proteome</keyword>
<dbReference type="Pfam" id="PF18705">
    <property type="entry name" value="DUF5643"/>
    <property type="match status" value="1"/>
</dbReference>
<dbReference type="InterPro" id="IPR040680">
    <property type="entry name" value="DUF5643"/>
</dbReference>
<proteinExistence type="predicted"/>
<dbReference type="RefSeq" id="WP_071156216.1">
    <property type="nucleotide sequence ID" value="NZ_CP062790.1"/>
</dbReference>
<feature type="domain" description="DUF4179" evidence="2">
    <location>
        <begin position="56"/>
        <end position="136"/>
    </location>
</feature>
<dbReference type="Gene3D" id="2.60.40.1630">
    <property type="entry name" value="bacillus anthracis domain"/>
    <property type="match status" value="1"/>
</dbReference>
<reference evidence="4 5" key="1">
    <citation type="submission" date="2016-07" db="EMBL/GenBank/DDBJ databases">
        <title>Bacillus oceanisediminis whole genome.</title>
        <authorList>
            <person name="Pal Y."/>
            <person name="Verma A."/>
            <person name="Mual P."/>
            <person name="Srinivasan K."/>
        </authorList>
    </citation>
    <scope>NUCLEOTIDE SEQUENCE [LARGE SCALE GENOMIC DNA]</scope>
    <source>
        <strain evidence="4 5">Bhandara28</strain>
    </source>
</reference>
<dbReference type="Proteomes" id="UP000180194">
    <property type="component" value="Unassembled WGS sequence"/>
</dbReference>
<name>A0ABX3CY87_9BACI</name>
<evidence type="ECO:0000313" key="4">
    <source>
        <dbReference type="EMBL" id="OHX49901.1"/>
    </source>
</evidence>
<evidence type="ECO:0000256" key="1">
    <source>
        <dbReference type="SAM" id="Phobius"/>
    </source>
</evidence>
<evidence type="ECO:0008006" key="6">
    <source>
        <dbReference type="Google" id="ProtNLM"/>
    </source>
</evidence>
<comment type="caution">
    <text evidence="4">The sequence shown here is derived from an EMBL/GenBank/DDBJ whole genome shotgun (WGS) entry which is preliminary data.</text>
</comment>
<evidence type="ECO:0000313" key="5">
    <source>
        <dbReference type="Proteomes" id="UP000180194"/>
    </source>
</evidence>
<gene>
    <name evidence="4" type="ORF">BBV17_10375</name>
</gene>
<accession>A0ABX3CY87</accession>
<keyword evidence="1" id="KW-0812">Transmembrane</keyword>
<feature type="transmembrane region" description="Helical" evidence="1">
    <location>
        <begin position="50"/>
        <end position="67"/>
    </location>
</feature>
<evidence type="ECO:0000259" key="2">
    <source>
        <dbReference type="Pfam" id="PF13786"/>
    </source>
</evidence>
<keyword evidence="1" id="KW-0472">Membrane</keyword>
<protein>
    <recommendedName>
        <fullName evidence="6">DUF4179 domain-containing protein</fullName>
    </recommendedName>
</protein>
<keyword evidence="1" id="KW-1133">Transmembrane helix</keyword>
<evidence type="ECO:0000259" key="3">
    <source>
        <dbReference type="Pfam" id="PF18705"/>
    </source>
</evidence>
<organism evidence="4 5">
    <name type="scientific">Cytobacillus oceanisediminis</name>
    <dbReference type="NCBI Taxonomy" id="665099"/>
    <lineage>
        <taxon>Bacteria</taxon>
        <taxon>Bacillati</taxon>
        <taxon>Bacillota</taxon>
        <taxon>Bacilli</taxon>
        <taxon>Bacillales</taxon>
        <taxon>Bacillaceae</taxon>
        <taxon>Cytobacillus</taxon>
    </lineage>
</organism>
<dbReference type="InterPro" id="IPR025436">
    <property type="entry name" value="DUF4179"/>
</dbReference>